<evidence type="ECO:0000313" key="2">
    <source>
        <dbReference type="Proteomes" id="UP000032430"/>
    </source>
</evidence>
<dbReference type="Proteomes" id="UP000032430">
    <property type="component" value="Chromosome I"/>
</dbReference>
<accession>A0A098G936</accession>
<name>A0A098G936_9GAMM</name>
<dbReference type="HOGENOM" id="CLU_344126_0_0_6"/>
<dbReference type="EMBL" id="LN614827">
    <property type="protein sequence ID" value="CEG58514.1"/>
    <property type="molecule type" value="Genomic_DNA"/>
</dbReference>
<organism evidence="1 2">
    <name type="scientific">Legionella fallonii LLAP-10</name>
    <dbReference type="NCBI Taxonomy" id="1212491"/>
    <lineage>
        <taxon>Bacteria</taxon>
        <taxon>Pseudomonadati</taxon>
        <taxon>Pseudomonadota</taxon>
        <taxon>Gammaproteobacteria</taxon>
        <taxon>Legionellales</taxon>
        <taxon>Legionellaceae</taxon>
        <taxon>Legionella</taxon>
    </lineage>
</organism>
<protein>
    <submittedName>
        <fullName evidence="1">Uncharacterized protein</fullName>
    </submittedName>
</protein>
<dbReference type="STRING" id="1212491.LFA_3176"/>
<proteinExistence type="predicted"/>
<evidence type="ECO:0000313" key="1">
    <source>
        <dbReference type="EMBL" id="CEG58514.1"/>
    </source>
</evidence>
<dbReference type="AlphaFoldDB" id="A0A098G936"/>
<dbReference type="KEGG" id="lfa:LFA_3176"/>
<sequence>MTPLFPLDGEPLVIIQGSVADCYLLASLDCIFNAGPEGLKLLKSKFMQTSDRVIVKIAHNDQSHYVIPQNMGEQYTYVYDEEADEDIFIFDNKVLEKMDKSADRVRTNSLAIKILEHISSFYYPRDWRYINSSSSLQAHSLGRPLLQSSTLFVGKLLGIHARDYDDLDKIIQLKKRNPEEAIYLSMNYGMPDSPEESQPRHAFRLENIIPKLDGNHEFILVNPWDTTKREKHYLGDLRNSECRFCTFDANPKKFVLAPILLEKPIDQGQYIFANPDLFDLILRMHVTGVLLDPNSIPFCMLLHQQIPYLTSLYRLLGAEEQLKLIRCIIDAREDKEQFIKRLITNVPRMDLLSLFLHKEKLPSTIGRIMVDLAVKAESDPRSPTRVLFYDREFFKTVISAAVRRVAKVHNCGDKDAQFLIEEQLINYYFDIQDVRCITKNAGFQDLFSASIFTKASLEQWFSPRFLLAVATAKFINSERIPLRMREYLRDATISLVNEAFLNTVLARCHSIQPRELFVLLFELSSVNPLLVKAMVPLIVTQFSRRFGHSIGLFAEDMVLEIPSTFRTWFLTTHNPELLNISPELIVQKKADRVIQACVEQITNFPVVVESVANRVVLASVHTTLKKQLECIVTKNTELPNALINLGYSTQPPAIVEALTNKKAEIQRAIDNASSKIISKENATTYLRHIKFQLHVDVIYGMVKQFETEVKKKPMQHGLALLKGLVDAQRNFLNSGLSHKENVVEFQRNCQLVIQKIPTSLSRHPKWGKCIKSMSDTFVSSHMHATVTMGGEHHGLFAKKITLQKMERNPILTPLIRPCVTPV</sequence>
<dbReference type="RefSeq" id="WP_052673985.1">
    <property type="nucleotide sequence ID" value="NZ_LN614827.1"/>
</dbReference>
<dbReference type="OrthoDB" id="5635787at2"/>
<keyword evidence="2" id="KW-1185">Reference proteome</keyword>
<gene>
    <name evidence="1" type="ORF">LFA_3176</name>
</gene>
<reference evidence="2" key="1">
    <citation type="submission" date="2014-09" db="EMBL/GenBank/DDBJ databases">
        <authorList>
            <person name="Gomez-Valero L."/>
        </authorList>
    </citation>
    <scope>NUCLEOTIDE SEQUENCE [LARGE SCALE GENOMIC DNA]</scope>
    <source>
        <strain evidence="2">ATCC700992</strain>
    </source>
</reference>